<comment type="caution">
    <text evidence="3">The sequence shown here is derived from an EMBL/GenBank/DDBJ whole genome shotgun (WGS) entry which is preliminary data.</text>
</comment>
<evidence type="ECO:0000313" key="3">
    <source>
        <dbReference type="EMBL" id="CAH2267232.1"/>
    </source>
</evidence>
<keyword evidence="4" id="KW-1185">Reference proteome</keyword>
<dbReference type="Proteomes" id="UP000838756">
    <property type="component" value="Unassembled WGS sequence"/>
</dbReference>
<dbReference type="Gene3D" id="3.30.70.850">
    <property type="entry name" value="Peptidase S8, pro-domain"/>
    <property type="match status" value="1"/>
</dbReference>
<organism evidence="3 4">
    <name type="scientific">Pararge aegeria aegeria</name>
    <dbReference type="NCBI Taxonomy" id="348720"/>
    <lineage>
        <taxon>Eukaryota</taxon>
        <taxon>Metazoa</taxon>
        <taxon>Ecdysozoa</taxon>
        <taxon>Arthropoda</taxon>
        <taxon>Hexapoda</taxon>
        <taxon>Insecta</taxon>
        <taxon>Pterygota</taxon>
        <taxon>Neoptera</taxon>
        <taxon>Endopterygota</taxon>
        <taxon>Lepidoptera</taxon>
        <taxon>Glossata</taxon>
        <taxon>Ditrysia</taxon>
        <taxon>Papilionoidea</taxon>
        <taxon>Nymphalidae</taxon>
        <taxon>Satyrinae</taxon>
        <taxon>Satyrini</taxon>
        <taxon>Parargina</taxon>
        <taxon>Pararge</taxon>
    </lineage>
</organism>
<feature type="domain" description="Peptidase S8 pro-domain" evidence="2">
    <location>
        <begin position="29"/>
        <end position="59"/>
    </location>
</feature>
<keyword evidence="1" id="KW-0732">Signal</keyword>
<feature type="chain" id="PRO_5035822168" evidence="1">
    <location>
        <begin position="25"/>
        <end position="91"/>
    </location>
</feature>
<dbReference type="OrthoDB" id="6156546at2759"/>
<reference evidence="3" key="1">
    <citation type="submission" date="2022-03" db="EMBL/GenBank/DDBJ databases">
        <authorList>
            <person name="Lindestad O."/>
        </authorList>
    </citation>
    <scope>NUCLEOTIDE SEQUENCE</scope>
</reference>
<dbReference type="SUPFAM" id="SSF54897">
    <property type="entry name" value="Protease propeptides/inhibitors"/>
    <property type="match status" value="1"/>
</dbReference>
<name>A0A8S4SES4_9NEOP</name>
<evidence type="ECO:0000256" key="1">
    <source>
        <dbReference type="SAM" id="SignalP"/>
    </source>
</evidence>
<evidence type="ECO:0000259" key="2">
    <source>
        <dbReference type="Pfam" id="PF16470"/>
    </source>
</evidence>
<dbReference type="AlphaFoldDB" id="A0A8S4SES4"/>
<evidence type="ECO:0000313" key="4">
    <source>
        <dbReference type="Proteomes" id="UP000838756"/>
    </source>
</evidence>
<feature type="signal peptide" evidence="1">
    <location>
        <begin position="1"/>
        <end position="24"/>
    </location>
</feature>
<sequence>MARGVLVAFAILVCLMALMRVALCHYTPTWAVHVPAGKETADAVALDHGFVNLGEELNSEVLCILDFLHLVQDKMFSSVKQWILISQGAKR</sequence>
<accession>A0A8S4SES4</accession>
<dbReference type="EMBL" id="CAKXAJ010026349">
    <property type="protein sequence ID" value="CAH2267232.1"/>
    <property type="molecule type" value="Genomic_DNA"/>
</dbReference>
<dbReference type="InterPro" id="IPR038466">
    <property type="entry name" value="S8_pro-domain_sf"/>
</dbReference>
<gene>
    <name evidence="3" type="primary">jg14703</name>
    <name evidence="3" type="ORF">PAEG_LOCUS25795</name>
</gene>
<dbReference type="Pfam" id="PF16470">
    <property type="entry name" value="S8_pro-domain"/>
    <property type="match status" value="1"/>
</dbReference>
<protein>
    <submittedName>
        <fullName evidence="3">Jg14703 protein</fullName>
    </submittedName>
</protein>
<dbReference type="InterPro" id="IPR032815">
    <property type="entry name" value="S8_pro-domain"/>
</dbReference>
<proteinExistence type="predicted"/>